<dbReference type="EMBL" id="JBIYXZ010002087">
    <property type="protein sequence ID" value="KAL3044436.1"/>
    <property type="molecule type" value="Genomic_DNA"/>
</dbReference>
<evidence type="ECO:0000259" key="2">
    <source>
        <dbReference type="Pfam" id="PF22215"/>
    </source>
</evidence>
<dbReference type="CDD" id="cd21037">
    <property type="entry name" value="MLKL_NTD"/>
    <property type="match status" value="1"/>
</dbReference>
<evidence type="ECO:0000313" key="4">
    <source>
        <dbReference type="Proteomes" id="UP001619887"/>
    </source>
</evidence>
<name>A0ABD2FRU7_PAGBO</name>
<gene>
    <name evidence="3" type="ORF">OYC64_012846</name>
</gene>
<comment type="caution">
    <text evidence="3">The sequence shown here is derived from an EMBL/GenBank/DDBJ whole genome shotgun (WGS) entry which is preliminary data.</text>
</comment>
<evidence type="ECO:0000313" key="3">
    <source>
        <dbReference type="EMBL" id="KAL3044436.1"/>
    </source>
</evidence>
<dbReference type="InterPro" id="IPR059179">
    <property type="entry name" value="MLKL-like_MCAfunc"/>
</dbReference>
<sequence>MESIELILSIASQIYSLVENVKANKKRCRRVCDRVKALESLVKSIQQRKKGQTSADLERCLKELYFTLQSAKEVMEKYCGESVMMQVLKSVSHKDEFNSLNDQLSDAFQVLSGSLLVEQGNILLKESTREKEDKLDRKHDDRELKKLLLQHTEEQHEMANEIHQILGICDVDETEVEEVDVDEEEFENVEEDEEDEDEEEFEDVEEDEEDDEEEEEEEDEDEEEEEK</sequence>
<dbReference type="InterPro" id="IPR016024">
    <property type="entry name" value="ARM-type_fold"/>
</dbReference>
<dbReference type="InterPro" id="IPR036537">
    <property type="entry name" value="Adaptor_Cbl_N_dom_sf"/>
</dbReference>
<keyword evidence="4" id="KW-1185">Reference proteome</keyword>
<accession>A0ABD2FRU7</accession>
<proteinExistence type="predicted"/>
<evidence type="ECO:0000256" key="1">
    <source>
        <dbReference type="SAM" id="MobiDB-lite"/>
    </source>
</evidence>
<organism evidence="3 4">
    <name type="scientific">Pagothenia borchgrevinki</name>
    <name type="common">Bald rockcod</name>
    <name type="synonym">Trematomus borchgrevinki</name>
    <dbReference type="NCBI Taxonomy" id="8213"/>
    <lineage>
        <taxon>Eukaryota</taxon>
        <taxon>Metazoa</taxon>
        <taxon>Chordata</taxon>
        <taxon>Craniata</taxon>
        <taxon>Vertebrata</taxon>
        <taxon>Euteleostomi</taxon>
        <taxon>Actinopterygii</taxon>
        <taxon>Neopterygii</taxon>
        <taxon>Teleostei</taxon>
        <taxon>Neoteleostei</taxon>
        <taxon>Acanthomorphata</taxon>
        <taxon>Eupercaria</taxon>
        <taxon>Perciformes</taxon>
        <taxon>Notothenioidei</taxon>
        <taxon>Nototheniidae</taxon>
        <taxon>Pagothenia</taxon>
    </lineage>
</organism>
<reference evidence="3 4" key="1">
    <citation type="journal article" date="2022" name="G3 (Bethesda)">
        <title>Evaluating Illumina-, Nanopore-, and PacBio-based genome assembly strategies with the bald notothen, Trematomus borchgrevinki.</title>
        <authorList>
            <person name="Rayamajhi N."/>
            <person name="Cheng C.C."/>
            <person name="Catchen J.M."/>
        </authorList>
    </citation>
    <scope>NUCLEOTIDE SEQUENCE [LARGE SCALE GENOMIC DNA]</scope>
    <source>
        <strain evidence="3">AGRC-2024</strain>
    </source>
</reference>
<protein>
    <recommendedName>
        <fullName evidence="2">Mixed lineage kinase domain-containing protein</fullName>
    </recommendedName>
</protein>
<dbReference type="AlphaFoldDB" id="A0ABD2FRU7"/>
<dbReference type="Gene3D" id="1.20.930.20">
    <property type="entry name" value="Adaptor protein Cbl, N-terminal domain"/>
    <property type="match status" value="1"/>
</dbReference>
<dbReference type="SUPFAM" id="SSF48371">
    <property type="entry name" value="ARM repeat"/>
    <property type="match status" value="1"/>
</dbReference>
<dbReference type="Pfam" id="PF22215">
    <property type="entry name" value="MLKL_N"/>
    <property type="match status" value="1"/>
</dbReference>
<reference evidence="3 4" key="2">
    <citation type="journal article" date="2024" name="G3 (Bethesda)">
        <title>The genome of the cryopelagic Antarctic bald notothen, Trematomus borchgrevinki.</title>
        <authorList>
            <person name="Rayamajhi N."/>
            <person name="Rivera-Colon A.G."/>
            <person name="Minhas B.F."/>
            <person name="Cheng C.C."/>
            <person name="Catchen J.M."/>
        </authorList>
    </citation>
    <scope>NUCLEOTIDE SEQUENCE [LARGE SCALE GENOMIC DNA]</scope>
    <source>
        <strain evidence="3">AGRC-2024</strain>
    </source>
</reference>
<dbReference type="InterPro" id="IPR054000">
    <property type="entry name" value="MLKL_N"/>
</dbReference>
<dbReference type="Proteomes" id="UP001619887">
    <property type="component" value="Unassembled WGS sequence"/>
</dbReference>
<feature type="domain" description="Mixed lineage kinase" evidence="2">
    <location>
        <begin position="5"/>
        <end position="141"/>
    </location>
</feature>
<feature type="region of interest" description="Disordered" evidence="1">
    <location>
        <begin position="175"/>
        <end position="227"/>
    </location>
</feature>